<comment type="cofactor">
    <cofactor evidence="12">
        <name>Mn(2+)</name>
        <dbReference type="ChEBI" id="CHEBI:29035"/>
    </cofactor>
    <cofactor evidence="12">
        <name>Mg(2+)</name>
        <dbReference type="ChEBI" id="CHEBI:18420"/>
    </cofactor>
    <text evidence="12">Manganese or magnesium. Binds 1 divalent metal ion per monomer in the absence of substrate. May bind a second metal ion after substrate binding.</text>
</comment>
<gene>
    <name evidence="15" type="ORF">HD592_001389</name>
</gene>
<dbReference type="NCBIfam" id="NF000595">
    <property type="entry name" value="PRK00015.1-3"/>
    <property type="match status" value="1"/>
</dbReference>
<dbReference type="PANTHER" id="PTHR10954:SF18">
    <property type="entry name" value="RIBONUCLEASE HII"/>
    <property type="match status" value="1"/>
</dbReference>
<keyword evidence="11" id="KW-0464">Manganese</keyword>
<dbReference type="InterPro" id="IPR012337">
    <property type="entry name" value="RNaseH-like_sf"/>
</dbReference>
<sequence length="224" mass="23751">MTRIFATRETELDLLAQRAPLVGMDEVGRGALAGPVAVGACALTGGESEPPEGLADSKLLSPRRRAGLVEPVREWAAAHAVGWASNEEIDRFGIIAALRLAGMRALEDLARVIGAPALVLLDGSHDWLTRPDDLLAALDGPALPQIATPPVVTKVKADASCTVVAAASILAKVARDEFMCGLDDPGYAWERNKGYASPAHAEGLRRYGPSQLHRRSWRLPGAPK</sequence>
<comment type="caution">
    <text evidence="15">The sequence shown here is derived from an EMBL/GenBank/DDBJ whole genome shotgun (WGS) entry which is preliminary data.</text>
</comment>
<evidence type="ECO:0000256" key="5">
    <source>
        <dbReference type="ARBA" id="ARBA00007383"/>
    </source>
</evidence>
<dbReference type="CDD" id="cd07182">
    <property type="entry name" value="RNase_HII_bacteria_HII_like"/>
    <property type="match status" value="1"/>
</dbReference>
<dbReference type="InterPro" id="IPR036397">
    <property type="entry name" value="RNaseH_sf"/>
</dbReference>
<evidence type="ECO:0000256" key="9">
    <source>
        <dbReference type="ARBA" id="ARBA00022759"/>
    </source>
</evidence>
<evidence type="ECO:0000256" key="13">
    <source>
        <dbReference type="RuleBase" id="RU003515"/>
    </source>
</evidence>
<dbReference type="GO" id="GO:0004523">
    <property type="term" value="F:RNA-DNA hybrid ribonuclease activity"/>
    <property type="evidence" value="ECO:0007669"/>
    <property type="project" value="UniProtKB-UniRule"/>
</dbReference>
<feature type="binding site" evidence="12">
    <location>
        <position position="26"/>
    </location>
    <ligand>
        <name>a divalent metal cation</name>
        <dbReference type="ChEBI" id="CHEBI:60240"/>
    </ligand>
</feature>
<keyword evidence="10 12" id="KW-0378">Hydrolase</keyword>
<organism evidence="15 16">
    <name type="scientific">Schaalia hyovaginalis</name>
    <dbReference type="NCBI Taxonomy" id="29316"/>
    <lineage>
        <taxon>Bacteria</taxon>
        <taxon>Bacillati</taxon>
        <taxon>Actinomycetota</taxon>
        <taxon>Actinomycetes</taxon>
        <taxon>Actinomycetales</taxon>
        <taxon>Actinomycetaceae</taxon>
        <taxon>Schaalia</taxon>
    </lineage>
</organism>
<feature type="binding site" evidence="12">
    <location>
        <position position="25"/>
    </location>
    <ligand>
        <name>a divalent metal cation</name>
        <dbReference type="ChEBI" id="CHEBI:60240"/>
    </ligand>
</feature>
<name>A0A923E2R4_9ACTO</name>
<keyword evidence="6" id="KW-0963">Cytoplasm</keyword>
<dbReference type="Pfam" id="PF01351">
    <property type="entry name" value="RNase_HII"/>
    <property type="match status" value="1"/>
</dbReference>
<feature type="binding site" evidence="12">
    <location>
        <position position="122"/>
    </location>
    <ligand>
        <name>a divalent metal cation</name>
        <dbReference type="ChEBI" id="CHEBI:60240"/>
    </ligand>
</feature>
<keyword evidence="7 12" id="KW-0540">Nuclease</keyword>
<keyword evidence="8 12" id="KW-0479">Metal-binding</keyword>
<dbReference type="GO" id="GO:0043137">
    <property type="term" value="P:DNA replication, removal of RNA primer"/>
    <property type="evidence" value="ECO:0007669"/>
    <property type="project" value="TreeGrafter"/>
</dbReference>
<dbReference type="AlphaFoldDB" id="A0A923E2R4"/>
<evidence type="ECO:0000256" key="6">
    <source>
        <dbReference type="ARBA" id="ARBA00022490"/>
    </source>
</evidence>
<evidence type="ECO:0000256" key="4">
    <source>
        <dbReference type="ARBA" id="ARBA00004496"/>
    </source>
</evidence>
<evidence type="ECO:0000313" key="16">
    <source>
        <dbReference type="Proteomes" id="UP000617426"/>
    </source>
</evidence>
<dbReference type="EMBL" id="JACHMK010000001">
    <property type="protein sequence ID" value="MBB6334824.1"/>
    <property type="molecule type" value="Genomic_DNA"/>
</dbReference>
<evidence type="ECO:0000256" key="1">
    <source>
        <dbReference type="ARBA" id="ARBA00000077"/>
    </source>
</evidence>
<dbReference type="Proteomes" id="UP000617426">
    <property type="component" value="Unassembled WGS sequence"/>
</dbReference>
<comment type="cofactor">
    <cofactor evidence="2">
        <name>Mg(2+)</name>
        <dbReference type="ChEBI" id="CHEBI:18420"/>
    </cofactor>
</comment>
<accession>A0A923E2R4</accession>
<comment type="function">
    <text evidence="3 13">Endonuclease that specifically degrades the RNA of RNA-DNA hybrids.</text>
</comment>
<dbReference type="Gene3D" id="3.30.420.10">
    <property type="entry name" value="Ribonuclease H-like superfamily/Ribonuclease H"/>
    <property type="match status" value="1"/>
</dbReference>
<reference evidence="15" key="1">
    <citation type="submission" date="2020-08" db="EMBL/GenBank/DDBJ databases">
        <title>Sequencing the genomes of 1000 actinobacteria strains.</title>
        <authorList>
            <person name="Klenk H.-P."/>
        </authorList>
    </citation>
    <scope>NUCLEOTIDE SEQUENCE</scope>
    <source>
        <strain evidence="15">DSM 10695</strain>
    </source>
</reference>
<feature type="domain" description="RNase H type-2" evidence="14">
    <location>
        <begin position="19"/>
        <end position="224"/>
    </location>
</feature>
<dbReference type="GO" id="GO:0005737">
    <property type="term" value="C:cytoplasm"/>
    <property type="evidence" value="ECO:0007669"/>
    <property type="project" value="UniProtKB-SubCell"/>
</dbReference>
<evidence type="ECO:0000256" key="11">
    <source>
        <dbReference type="ARBA" id="ARBA00023211"/>
    </source>
</evidence>
<evidence type="ECO:0000256" key="8">
    <source>
        <dbReference type="ARBA" id="ARBA00022723"/>
    </source>
</evidence>
<evidence type="ECO:0000313" key="15">
    <source>
        <dbReference type="EMBL" id="MBB6334824.1"/>
    </source>
</evidence>
<evidence type="ECO:0000259" key="14">
    <source>
        <dbReference type="PROSITE" id="PS51975"/>
    </source>
</evidence>
<proteinExistence type="inferred from homology"/>
<evidence type="ECO:0000256" key="2">
    <source>
        <dbReference type="ARBA" id="ARBA00001946"/>
    </source>
</evidence>
<dbReference type="GO" id="GO:0046872">
    <property type="term" value="F:metal ion binding"/>
    <property type="evidence" value="ECO:0007669"/>
    <property type="project" value="UniProtKB-KW"/>
</dbReference>
<dbReference type="EC" id="3.1.26.4" evidence="13"/>
<dbReference type="GO" id="GO:0032299">
    <property type="term" value="C:ribonuclease H2 complex"/>
    <property type="evidence" value="ECO:0007669"/>
    <property type="project" value="TreeGrafter"/>
</dbReference>
<comment type="catalytic activity">
    <reaction evidence="1 12 13">
        <text>Endonucleolytic cleavage to 5'-phosphomonoester.</text>
        <dbReference type="EC" id="3.1.26.4"/>
    </reaction>
</comment>
<dbReference type="InterPro" id="IPR001352">
    <property type="entry name" value="RNase_HII/HIII"/>
</dbReference>
<dbReference type="InterPro" id="IPR024567">
    <property type="entry name" value="RNase_HII/HIII_dom"/>
</dbReference>
<dbReference type="SUPFAM" id="SSF53098">
    <property type="entry name" value="Ribonuclease H-like"/>
    <property type="match status" value="1"/>
</dbReference>
<dbReference type="GO" id="GO:0006298">
    <property type="term" value="P:mismatch repair"/>
    <property type="evidence" value="ECO:0007669"/>
    <property type="project" value="TreeGrafter"/>
</dbReference>
<dbReference type="RefSeq" id="WP_425503094.1">
    <property type="nucleotide sequence ID" value="NZ_JACHMK010000001.1"/>
</dbReference>
<keyword evidence="9 12" id="KW-0255">Endonuclease</keyword>
<dbReference type="PROSITE" id="PS51975">
    <property type="entry name" value="RNASE_H_2"/>
    <property type="match status" value="1"/>
</dbReference>
<evidence type="ECO:0000256" key="7">
    <source>
        <dbReference type="ARBA" id="ARBA00022722"/>
    </source>
</evidence>
<comment type="subcellular location">
    <subcellularLocation>
        <location evidence="4">Cytoplasm</location>
    </subcellularLocation>
</comment>
<evidence type="ECO:0000256" key="3">
    <source>
        <dbReference type="ARBA" id="ARBA00004065"/>
    </source>
</evidence>
<dbReference type="PANTHER" id="PTHR10954">
    <property type="entry name" value="RIBONUCLEASE H2 SUBUNIT A"/>
    <property type="match status" value="1"/>
</dbReference>
<comment type="similarity">
    <text evidence="5 13">Belongs to the RNase HII family.</text>
</comment>
<dbReference type="InterPro" id="IPR022898">
    <property type="entry name" value="RNase_HII"/>
</dbReference>
<dbReference type="GO" id="GO:0003723">
    <property type="term" value="F:RNA binding"/>
    <property type="evidence" value="ECO:0007669"/>
    <property type="project" value="UniProtKB-UniRule"/>
</dbReference>
<keyword evidence="16" id="KW-1185">Reference proteome</keyword>
<evidence type="ECO:0000256" key="12">
    <source>
        <dbReference type="PROSITE-ProRule" id="PRU01319"/>
    </source>
</evidence>
<protein>
    <recommendedName>
        <fullName evidence="13">Ribonuclease</fullName>
        <ecNumber evidence="13">3.1.26.4</ecNumber>
    </recommendedName>
</protein>
<evidence type="ECO:0000256" key="10">
    <source>
        <dbReference type="ARBA" id="ARBA00022801"/>
    </source>
</evidence>